<dbReference type="SUPFAM" id="SSF53187">
    <property type="entry name" value="Zn-dependent exopeptidases"/>
    <property type="match status" value="1"/>
</dbReference>
<keyword evidence="6" id="KW-1185">Reference proteome</keyword>
<dbReference type="InterPro" id="IPR011650">
    <property type="entry name" value="Peptidase_M20_dimer"/>
</dbReference>
<keyword evidence="3" id="KW-0378">Hydrolase</keyword>
<evidence type="ECO:0000313" key="6">
    <source>
        <dbReference type="Proteomes" id="UP000636661"/>
    </source>
</evidence>
<evidence type="ECO:0000259" key="4">
    <source>
        <dbReference type="Pfam" id="PF07687"/>
    </source>
</evidence>
<sequence>MSPRALADAVQALMPLARRELAELVAFRSVADASLFPASECEAAARWIARALSALDFTGVRLLETPDGSKAVWGELPAPAGSPTVLLYAHYDVQPPIDEAAWATDPFRLTEVGERWYGRGAADCKGNVLMHLTALRALAEVHGGMPPVHVKFVAEGSEEQGTGGLERYAERHPELLAADAVVIADTGNTAVGTPTLTTSLRGMVTVEVRTRTLAANVHSGSFGGAAPDALVALIRVLDSLYDEDGGTVVDGLDTGRTWAGAPYPADRFREDAEVLPAVPLTGGGEPADLVWARPAATVLGIDCPGVSGATSTVQARARALVSLRVPPGTPAVDAREALARHLEAADACGAEVTVDRLGAWEPFEAATGGPAHRAMRTAMRDVFGTEPAYTGQGGSIPVCVTLADLHPDAEFLLLGVQDPSSRIHSVDESVDPTLLARMATAEALFLRRLADRSAG</sequence>
<feature type="domain" description="Peptidase M20 dimerisation" evidence="4">
    <location>
        <begin position="199"/>
        <end position="345"/>
    </location>
</feature>
<proteinExistence type="predicted"/>
<dbReference type="GO" id="GO:0006508">
    <property type="term" value="P:proteolysis"/>
    <property type="evidence" value="ECO:0007669"/>
    <property type="project" value="UniProtKB-KW"/>
</dbReference>
<dbReference type="Pfam" id="PF01546">
    <property type="entry name" value="Peptidase_M20"/>
    <property type="match status" value="1"/>
</dbReference>
<gene>
    <name evidence="5" type="ORF">GCM10010274_38810</name>
</gene>
<reference evidence="5" key="1">
    <citation type="journal article" date="2014" name="Int. J. Syst. Evol. Microbiol.">
        <title>Complete genome sequence of Corynebacterium casei LMG S-19264T (=DSM 44701T), isolated from a smear-ripened cheese.</title>
        <authorList>
            <consortium name="US DOE Joint Genome Institute (JGI-PGF)"/>
            <person name="Walter F."/>
            <person name="Albersmeier A."/>
            <person name="Kalinowski J."/>
            <person name="Ruckert C."/>
        </authorList>
    </citation>
    <scope>NUCLEOTIDE SEQUENCE</scope>
    <source>
        <strain evidence="5">JCM 4391</strain>
    </source>
</reference>
<accession>A0A918HZP0</accession>
<dbReference type="InterPro" id="IPR051458">
    <property type="entry name" value="Cyt/Met_Dipeptidase"/>
</dbReference>
<dbReference type="NCBIfam" id="NF005914">
    <property type="entry name" value="PRK07907.1"/>
    <property type="match status" value="1"/>
</dbReference>
<evidence type="ECO:0000256" key="3">
    <source>
        <dbReference type="ARBA" id="ARBA00022801"/>
    </source>
</evidence>
<evidence type="ECO:0000256" key="2">
    <source>
        <dbReference type="ARBA" id="ARBA00022723"/>
    </source>
</evidence>
<reference evidence="5" key="2">
    <citation type="submission" date="2020-09" db="EMBL/GenBank/DDBJ databases">
        <authorList>
            <person name="Sun Q."/>
            <person name="Ohkuma M."/>
        </authorList>
    </citation>
    <scope>NUCLEOTIDE SEQUENCE</scope>
    <source>
        <strain evidence="5">JCM 4391</strain>
    </source>
</reference>
<protein>
    <submittedName>
        <fullName evidence="5">Dipeptidase</fullName>
    </submittedName>
</protein>
<dbReference type="GO" id="GO:0008233">
    <property type="term" value="F:peptidase activity"/>
    <property type="evidence" value="ECO:0007669"/>
    <property type="project" value="UniProtKB-KW"/>
</dbReference>
<dbReference type="AlphaFoldDB" id="A0A918HZP0"/>
<dbReference type="EMBL" id="BMTP01000009">
    <property type="protein sequence ID" value="GGU46631.1"/>
    <property type="molecule type" value="Genomic_DNA"/>
</dbReference>
<evidence type="ECO:0000256" key="1">
    <source>
        <dbReference type="ARBA" id="ARBA00022670"/>
    </source>
</evidence>
<dbReference type="GO" id="GO:0046872">
    <property type="term" value="F:metal ion binding"/>
    <property type="evidence" value="ECO:0007669"/>
    <property type="project" value="UniProtKB-KW"/>
</dbReference>
<dbReference type="Gene3D" id="3.30.70.360">
    <property type="match status" value="1"/>
</dbReference>
<dbReference type="Gene3D" id="3.40.630.10">
    <property type="entry name" value="Zn peptidases"/>
    <property type="match status" value="1"/>
</dbReference>
<dbReference type="PANTHER" id="PTHR43270:SF12">
    <property type="entry name" value="SUCCINYL-DIAMINOPIMELATE DESUCCINYLASE"/>
    <property type="match status" value="1"/>
</dbReference>
<organism evidence="5 6">
    <name type="scientific">Streptomyces lavendofoliae</name>
    <dbReference type="NCBI Taxonomy" id="67314"/>
    <lineage>
        <taxon>Bacteria</taxon>
        <taxon>Bacillati</taxon>
        <taxon>Actinomycetota</taxon>
        <taxon>Actinomycetes</taxon>
        <taxon>Kitasatosporales</taxon>
        <taxon>Streptomycetaceae</taxon>
        <taxon>Streptomyces</taxon>
    </lineage>
</organism>
<name>A0A918HZP0_9ACTN</name>
<dbReference type="RefSeq" id="WP_189552124.1">
    <property type="nucleotide sequence ID" value="NZ_BMTP01000009.1"/>
</dbReference>
<keyword evidence="2" id="KW-0479">Metal-binding</keyword>
<dbReference type="InterPro" id="IPR002933">
    <property type="entry name" value="Peptidase_M20"/>
</dbReference>
<dbReference type="PANTHER" id="PTHR43270">
    <property type="entry name" value="BETA-ALA-HIS DIPEPTIDASE"/>
    <property type="match status" value="1"/>
</dbReference>
<comment type="caution">
    <text evidence="5">The sequence shown here is derived from an EMBL/GenBank/DDBJ whole genome shotgun (WGS) entry which is preliminary data.</text>
</comment>
<dbReference type="Pfam" id="PF07687">
    <property type="entry name" value="M20_dimer"/>
    <property type="match status" value="1"/>
</dbReference>
<keyword evidence="1" id="KW-0645">Protease</keyword>
<evidence type="ECO:0000313" key="5">
    <source>
        <dbReference type="EMBL" id="GGU46631.1"/>
    </source>
</evidence>
<dbReference type="Proteomes" id="UP000636661">
    <property type="component" value="Unassembled WGS sequence"/>
</dbReference>